<feature type="domain" description="Glycosyltransferase 2-like" evidence="1">
    <location>
        <begin position="241"/>
        <end position="370"/>
    </location>
</feature>
<dbReference type="EMBL" id="JAZHYP010000001">
    <property type="protein sequence ID" value="MEN3322506.1"/>
    <property type="molecule type" value="Genomic_DNA"/>
</dbReference>
<gene>
    <name evidence="2" type="ORF">VP395_02085</name>
</gene>
<keyword evidence="2" id="KW-0808">Transferase</keyword>
<sequence length="508" mass="58916">MIYLIHENNNALKVLNSEFVEVPFSIDASITKTLFKIAEAFPNDTIIWCHQTYQAFINSSVLNAIFHHQNILASYSVSHKYYIPDSIGYIDQSVFLNVKKDVTYPTWLMSSDVGGVSTGLLNSVAKSLNHTDAFEYFLNSLAKAGMIQGVFCYSEPALLNQNVQPIVETKQASNIQLFKFVKEHYKWVWVYMLAFCFAIYERKLKIIPLINTFFQKRLLLSLKEFDYQSKNIVVTKKEIDVIIPTIGRTTYLHDVLKDLATQSVLPKNVIIIEQNPLPDSVSELDFITTENWPFNIKHTFTNQTGVCNARNLALNQIESEWVFLNDDDNRFNKNLIESVFKTINKFDVLAITTAYLQENESLLFTKMHQTGIFGSGNSFVKASCLKNIRFDMALEFGYGEDFDFGMQLRNEGVDVVYCPYIRITHLKAPFGGFRTEVKQLWDNNAVQPKPSPTIMYTFLKHYTKKQLLNYKLVLFLRLIKKESIFNYWSFYKNFQKKWQASIFWAKKL</sequence>
<evidence type="ECO:0000259" key="1">
    <source>
        <dbReference type="Pfam" id="PF00535"/>
    </source>
</evidence>
<keyword evidence="2" id="KW-0328">Glycosyltransferase</keyword>
<dbReference type="Gene3D" id="3.90.550.10">
    <property type="entry name" value="Spore Coat Polysaccharide Biosynthesis Protein SpsA, Chain A"/>
    <property type="match status" value="1"/>
</dbReference>
<dbReference type="EC" id="2.4.-.-" evidence="2"/>
<organism evidence="2 3">
    <name type="scientific">Mariniflexile soesokkakense</name>
    <dbReference type="NCBI Taxonomy" id="1343160"/>
    <lineage>
        <taxon>Bacteria</taxon>
        <taxon>Pseudomonadati</taxon>
        <taxon>Bacteroidota</taxon>
        <taxon>Flavobacteriia</taxon>
        <taxon>Flavobacteriales</taxon>
        <taxon>Flavobacteriaceae</taxon>
        <taxon>Mariniflexile</taxon>
    </lineage>
</organism>
<dbReference type="RefSeq" id="WP_346240052.1">
    <property type="nucleotide sequence ID" value="NZ_JAZHYP010000001.1"/>
</dbReference>
<keyword evidence="3" id="KW-1185">Reference proteome</keyword>
<proteinExistence type="predicted"/>
<dbReference type="SUPFAM" id="SSF53448">
    <property type="entry name" value="Nucleotide-diphospho-sugar transferases"/>
    <property type="match status" value="1"/>
</dbReference>
<dbReference type="InterPro" id="IPR029044">
    <property type="entry name" value="Nucleotide-diphossugar_trans"/>
</dbReference>
<dbReference type="Pfam" id="PF00535">
    <property type="entry name" value="Glycos_transf_2"/>
    <property type="match status" value="1"/>
</dbReference>
<dbReference type="PANTHER" id="PTHR43685:SF2">
    <property type="entry name" value="GLYCOSYLTRANSFERASE 2-LIKE DOMAIN-CONTAINING PROTEIN"/>
    <property type="match status" value="1"/>
</dbReference>
<dbReference type="CDD" id="cd00761">
    <property type="entry name" value="Glyco_tranf_GTA_type"/>
    <property type="match status" value="1"/>
</dbReference>
<evidence type="ECO:0000313" key="2">
    <source>
        <dbReference type="EMBL" id="MEN3322506.1"/>
    </source>
</evidence>
<reference evidence="2 3" key="1">
    <citation type="submission" date="2024-01" db="EMBL/GenBank/DDBJ databases">
        <title>Mariniflexile litorale sp. nov., isolated from the shallow sediments of the Sea of Japan.</title>
        <authorList>
            <person name="Romanenko L."/>
            <person name="Bystritskaya E."/>
            <person name="Isaeva M."/>
        </authorList>
    </citation>
    <scope>NUCLEOTIDE SEQUENCE [LARGE SCALE GENOMIC DNA]</scope>
    <source>
        <strain evidence="2 3">KCTC 32427</strain>
    </source>
</reference>
<dbReference type="InterPro" id="IPR050834">
    <property type="entry name" value="Glycosyltransf_2"/>
</dbReference>
<accession>A0ABV0A6G4</accession>
<dbReference type="InterPro" id="IPR001173">
    <property type="entry name" value="Glyco_trans_2-like"/>
</dbReference>
<protein>
    <submittedName>
        <fullName evidence="2">Glycosyltransferase family A protein</fullName>
        <ecNumber evidence="2">2.4.-.-</ecNumber>
    </submittedName>
</protein>
<comment type="caution">
    <text evidence="2">The sequence shown here is derived from an EMBL/GenBank/DDBJ whole genome shotgun (WGS) entry which is preliminary data.</text>
</comment>
<evidence type="ECO:0000313" key="3">
    <source>
        <dbReference type="Proteomes" id="UP001416393"/>
    </source>
</evidence>
<dbReference type="GO" id="GO:0016757">
    <property type="term" value="F:glycosyltransferase activity"/>
    <property type="evidence" value="ECO:0007669"/>
    <property type="project" value="UniProtKB-KW"/>
</dbReference>
<dbReference type="Proteomes" id="UP001416393">
    <property type="component" value="Unassembled WGS sequence"/>
</dbReference>
<name>A0ABV0A6G4_9FLAO</name>
<dbReference type="PANTHER" id="PTHR43685">
    <property type="entry name" value="GLYCOSYLTRANSFERASE"/>
    <property type="match status" value="1"/>
</dbReference>